<protein>
    <submittedName>
        <fullName evidence="1">Uncharacterized protein</fullName>
    </submittedName>
</protein>
<name>A0A5B7IHN7_PORTR</name>
<reference evidence="1 2" key="1">
    <citation type="submission" date="2019-05" db="EMBL/GenBank/DDBJ databases">
        <title>Another draft genome of Portunus trituberculatus and its Hox gene families provides insights of decapod evolution.</title>
        <authorList>
            <person name="Jeong J.-H."/>
            <person name="Song I."/>
            <person name="Kim S."/>
            <person name="Choi T."/>
            <person name="Kim D."/>
            <person name="Ryu S."/>
            <person name="Kim W."/>
        </authorList>
    </citation>
    <scope>NUCLEOTIDE SEQUENCE [LARGE SCALE GENOMIC DNA]</scope>
    <source>
        <tissue evidence="1">Muscle</tissue>
    </source>
</reference>
<sequence length="88" mass="9822">METGMLKTHVFKKQKSKHTSRASTCSTATTTLRAATTATQNLTDSLIFPATAVKDTCLAQTHTDMERKQRASQEDPLLWTLGADYYRL</sequence>
<comment type="caution">
    <text evidence="1">The sequence shown here is derived from an EMBL/GenBank/DDBJ whole genome shotgun (WGS) entry which is preliminary data.</text>
</comment>
<accession>A0A5B7IHN7</accession>
<dbReference type="Proteomes" id="UP000324222">
    <property type="component" value="Unassembled WGS sequence"/>
</dbReference>
<dbReference type="EMBL" id="VSRR010056658">
    <property type="protein sequence ID" value="MPC81339.1"/>
    <property type="molecule type" value="Genomic_DNA"/>
</dbReference>
<organism evidence="1 2">
    <name type="scientific">Portunus trituberculatus</name>
    <name type="common">Swimming crab</name>
    <name type="synonym">Neptunus trituberculatus</name>
    <dbReference type="NCBI Taxonomy" id="210409"/>
    <lineage>
        <taxon>Eukaryota</taxon>
        <taxon>Metazoa</taxon>
        <taxon>Ecdysozoa</taxon>
        <taxon>Arthropoda</taxon>
        <taxon>Crustacea</taxon>
        <taxon>Multicrustacea</taxon>
        <taxon>Malacostraca</taxon>
        <taxon>Eumalacostraca</taxon>
        <taxon>Eucarida</taxon>
        <taxon>Decapoda</taxon>
        <taxon>Pleocyemata</taxon>
        <taxon>Brachyura</taxon>
        <taxon>Eubrachyura</taxon>
        <taxon>Portunoidea</taxon>
        <taxon>Portunidae</taxon>
        <taxon>Portuninae</taxon>
        <taxon>Portunus</taxon>
    </lineage>
</organism>
<evidence type="ECO:0000313" key="1">
    <source>
        <dbReference type="EMBL" id="MPC81339.1"/>
    </source>
</evidence>
<evidence type="ECO:0000313" key="2">
    <source>
        <dbReference type="Proteomes" id="UP000324222"/>
    </source>
</evidence>
<gene>
    <name evidence="1" type="ORF">E2C01_075949</name>
</gene>
<dbReference type="AlphaFoldDB" id="A0A5B7IHN7"/>
<keyword evidence="2" id="KW-1185">Reference proteome</keyword>
<proteinExistence type="predicted"/>